<keyword evidence="3 6" id="KW-0133">Cell shape</keyword>
<dbReference type="PROSITE" id="PS52029">
    <property type="entry name" value="LD_TPASE"/>
    <property type="match status" value="1"/>
</dbReference>
<evidence type="ECO:0000259" key="8">
    <source>
        <dbReference type="PROSITE" id="PS52029"/>
    </source>
</evidence>
<dbReference type="Pfam" id="PF03734">
    <property type="entry name" value="YkuD"/>
    <property type="match status" value="1"/>
</dbReference>
<dbReference type="GO" id="GO:0071555">
    <property type="term" value="P:cell wall organization"/>
    <property type="evidence" value="ECO:0007669"/>
    <property type="project" value="UniProtKB-UniRule"/>
</dbReference>
<dbReference type="KEGG" id="pdx:Psed_3339"/>
<dbReference type="RefSeq" id="WP_013675449.1">
    <property type="nucleotide sequence ID" value="NC_015312.1"/>
</dbReference>
<dbReference type="HOGENOM" id="CLU_056729_2_0_11"/>
<feature type="active site" description="Proton donor/acceptor" evidence="6">
    <location>
        <position position="233"/>
    </location>
</feature>
<evidence type="ECO:0000256" key="3">
    <source>
        <dbReference type="ARBA" id="ARBA00022960"/>
    </source>
</evidence>
<dbReference type="EMBL" id="CP002593">
    <property type="protein sequence ID" value="AEA25529.1"/>
    <property type="molecule type" value="Genomic_DNA"/>
</dbReference>
<name>F4CX88_PSEUX</name>
<dbReference type="SUPFAM" id="SSF141523">
    <property type="entry name" value="L,D-transpeptidase catalytic domain-like"/>
    <property type="match status" value="1"/>
</dbReference>
<keyword evidence="2" id="KW-0808">Transferase</keyword>
<reference evidence="9 10" key="1">
    <citation type="journal article" date="2011" name="J. Bacteriol.">
        <title>Genome sequence of the 1,4-dioxane-degrading Pseudonocardia dioxanivorans strain CB1190.</title>
        <authorList>
            <person name="Sales C.M."/>
            <person name="Mahendra S."/>
            <person name="Grostern A."/>
            <person name="Parales R.E."/>
            <person name="Goodwin L.A."/>
            <person name="Woyke T."/>
            <person name="Nolan M."/>
            <person name="Lapidus A."/>
            <person name="Chertkov O."/>
            <person name="Ovchinnikova G."/>
            <person name="Sczyrba A."/>
            <person name="Alvarez-Cohen L."/>
        </authorList>
    </citation>
    <scope>NUCLEOTIDE SEQUENCE [LARGE SCALE GENOMIC DNA]</scope>
    <source>
        <strain evidence="10">ATCC 55486 / DSM 44775 / JCM 13855 / CB1190</strain>
    </source>
</reference>
<dbReference type="GO" id="GO:0016740">
    <property type="term" value="F:transferase activity"/>
    <property type="evidence" value="ECO:0007669"/>
    <property type="project" value="UniProtKB-KW"/>
</dbReference>
<evidence type="ECO:0000256" key="7">
    <source>
        <dbReference type="SAM" id="MobiDB-lite"/>
    </source>
</evidence>
<feature type="active site" description="Nucleophile" evidence="6">
    <location>
        <position position="244"/>
    </location>
</feature>
<dbReference type="PANTHER" id="PTHR30582">
    <property type="entry name" value="L,D-TRANSPEPTIDASE"/>
    <property type="match status" value="1"/>
</dbReference>
<protein>
    <submittedName>
        <fullName evidence="9">ErfK/YbiS/YcfS/YnhG family protein</fullName>
    </submittedName>
</protein>
<comment type="pathway">
    <text evidence="1 6">Cell wall biogenesis; peptidoglycan biosynthesis.</text>
</comment>
<dbReference type="GO" id="GO:0005576">
    <property type="term" value="C:extracellular region"/>
    <property type="evidence" value="ECO:0007669"/>
    <property type="project" value="TreeGrafter"/>
</dbReference>
<sequence>MGEHRWRGSSRPTGTGPAGPVSTARPTRARRAIVAAALTVAAGLGGAGAALAAPSDPPAAAPPTASPSAPADGRALRADLPLVGTAPHSATRAPASTRAADPAPTTATRSTTAPTTTTRSTTAPTGPTPTGPTPTTTTRTTAAPAPVRPEGVAGTPCTATARACVDLASRTAWLLDGDQVVRGPVAVQHGGHEYPTPVGTFTVQWKAEQYTSREFGSPMPYSVFFAPGGVAFHEGRQDTPSAGCVKLVHDDAVAWFSYLQVGDEVQIH</sequence>
<proteinExistence type="predicted"/>
<dbReference type="PANTHER" id="PTHR30582:SF33">
    <property type="entry name" value="EXPORTED PROTEIN"/>
    <property type="match status" value="1"/>
</dbReference>
<dbReference type="Proteomes" id="UP000007809">
    <property type="component" value="Chromosome"/>
</dbReference>
<dbReference type="GO" id="GO:0018104">
    <property type="term" value="P:peptidoglycan-protein cross-linking"/>
    <property type="evidence" value="ECO:0007669"/>
    <property type="project" value="TreeGrafter"/>
</dbReference>
<dbReference type="GO" id="GO:0071972">
    <property type="term" value="F:peptidoglycan L,D-transpeptidase activity"/>
    <property type="evidence" value="ECO:0007669"/>
    <property type="project" value="TreeGrafter"/>
</dbReference>
<dbReference type="InterPro" id="IPR038063">
    <property type="entry name" value="Transpep_catalytic_dom"/>
</dbReference>
<organism evidence="9 10">
    <name type="scientific">Pseudonocardia dioxanivorans (strain ATCC 55486 / DSM 44775 / JCM 13855 / CB1190)</name>
    <dbReference type="NCBI Taxonomy" id="675635"/>
    <lineage>
        <taxon>Bacteria</taxon>
        <taxon>Bacillati</taxon>
        <taxon>Actinomycetota</taxon>
        <taxon>Actinomycetes</taxon>
        <taxon>Pseudonocardiales</taxon>
        <taxon>Pseudonocardiaceae</taxon>
        <taxon>Pseudonocardia</taxon>
    </lineage>
</organism>
<dbReference type="InterPro" id="IPR050979">
    <property type="entry name" value="LD-transpeptidase"/>
</dbReference>
<dbReference type="GO" id="GO:0008360">
    <property type="term" value="P:regulation of cell shape"/>
    <property type="evidence" value="ECO:0007669"/>
    <property type="project" value="UniProtKB-UniRule"/>
</dbReference>
<keyword evidence="4 6" id="KW-0573">Peptidoglycan synthesis</keyword>
<evidence type="ECO:0000256" key="2">
    <source>
        <dbReference type="ARBA" id="ARBA00022679"/>
    </source>
</evidence>
<evidence type="ECO:0000256" key="4">
    <source>
        <dbReference type="ARBA" id="ARBA00022984"/>
    </source>
</evidence>
<accession>F4CX88</accession>
<dbReference type="eggNOG" id="COG1376">
    <property type="taxonomic scope" value="Bacteria"/>
</dbReference>
<dbReference type="InterPro" id="IPR005490">
    <property type="entry name" value="LD_TPept_cat_dom"/>
</dbReference>
<feature type="compositionally biased region" description="Pro residues" evidence="7">
    <location>
        <begin position="55"/>
        <end position="65"/>
    </location>
</feature>
<evidence type="ECO:0000256" key="6">
    <source>
        <dbReference type="PROSITE-ProRule" id="PRU01373"/>
    </source>
</evidence>
<feature type="region of interest" description="Disordered" evidence="7">
    <location>
        <begin position="1"/>
        <end position="27"/>
    </location>
</feature>
<gene>
    <name evidence="9" type="ordered locus">Psed_3339</name>
</gene>
<evidence type="ECO:0000313" key="9">
    <source>
        <dbReference type="EMBL" id="AEA25529.1"/>
    </source>
</evidence>
<feature type="region of interest" description="Disordered" evidence="7">
    <location>
        <begin position="48"/>
        <end position="155"/>
    </location>
</feature>
<dbReference type="Gene3D" id="2.40.440.10">
    <property type="entry name" value="L,D-transpeptidase catalytic domain-like"/>
    <property type="match status" value="1"/>
</dbReference>
<dbReference type="CDD" id="cd16913">
    <property type="entry name" value="YkuD_like"/>
    <property type="match status" value="1"/>
</dbReference>
<dbReference type="STRING" id="675635.Psed_3339"/>
<dbReference type="AlphaFoldDB" id="F4CX88"/>
<keyword evidence="10" id="KW-1185">Reference proteome</keyword>
<keyword evidence="5 6" id="KW-0961">Cell wall biogenesis/degradation</keyword>
<feature type="compositionally biased region" description="Low complexity" evidence="7">
    <location>
        <begin position="89"/>
        <end position="125"/>
    </location>
</feature>
<dbReference type="UniPathway" id="UPA00219"/>
<feature type="compositionally biased region" description="Low complexity" evidence="7">
    <location>
        <begin position="133"/>
        <end position="145"/>
    </location>
</feature>
<evidence type="ECO:0000313" key="10">
    <source>
        <dbReference type="Proteomes" id="UP000007809"/>
    </source>
</evidence>
<evidence type="ECO:0000256" key="1">
    <source>
        <dbReference type="ARBA" id="ARBA00004752"/>
    </source>
</evidence>
<feature type="domain" description="L,D-TPase catalytic" evidence="8">
    <location>
        <begin position="161"/>
        <end position="268"/>
    </location>
</feature>
<evidence type="ECO:0000256" key="5">
    <source>
        <dbReference type="ARBA" id="ARBA00023316"/>
    </source>
</evidence>